<organism evidence="2 3">
    <name type="scientific">Steinernema glaseri</name>
    <dbReference type="NCBI Taxonomy" id="37863"/>
    <lineage>
        <taxon>Eukaryota</taxon>
        <taxon>Metazoa</taxon>
        <taxon>Ecdysozoa</taxon>
        <taxon>Nematoda</taxon>
        <taxon>Chromadorea</taxon>
        <taxon>Rhabditida</taxon>
        <taxon>Tylenchina</taxon>
        <taxon>Panagrolaimomorpha</taxon>
        <taxon>Strongyloidoidea</taxon>
        <taxon>Steinernematidae</taxon>
        <taxon>Steinernema</taxon>
    </lineage>
</organism>
<keyword evidence="1" id="KW-0472">Membrane</keyword>
<name>A0A1I7YER4_9BILA</name>
<keyword evidence="1" id="KW-0812">Transmembrane</keyword>
<protein>
    <submittedName>
        <fullName evidence="3">PrgI family protein</fullName>
    </submittedName>
</protein>
<evidence type="ECO:0000313" key="3">
    <source>
        <dbReference type="WBParaSite" id="L893_g15582.t1"/>
    </source>
</evidence>
<reference evidence="3" key="1">
    <citation type="submission" date="2016-11" db="UniProtKB">
        <authorList>
            <consortium name="WormBaseParasite"/>
        </authorList>
    </citation>
    <scope>IDENTIFICATION</scope>
</reference>
<dbReference type="InterPro" id="IPR019425">
    <property type="entry name" value="7TM_GPCR_serpentine_rcpt_Srt"/>
</dbReference>
<sequence length="146" mass="16725">MGTKRPFPEDIRLSVSIQSCVLCSFICFTGGSYVFFGIFPELGSPVMATINFVLWQWTFCGVIFCYMVMNKTLRQGVIKFYLQLFGVNPYQEESMVSRHLSQKSRTFYFRLFGFNPYQQKISTGGTSYRLSLKARTVRLIGGSGHM</sequence>
<keyword evidence="2" id="KW-1185">Reference proteome</keyword>
<feature type="transmembrane region" description="Helical" evidence="1">
    <location>
        <begin position="20"/>
        <end position="40"/>
    </location>
</feature>
<evidence type="ECO:0000256" key="1">
    <source>
        <dbReference type="SAM" id="Phobius"/>
    </source>
</evidence>
<feature type="transmembrane region" description="Helical" evidence="1">
    <location>
        <begin position="46"/>
        <end position="69"/>
    </location>
</feature>
<keyword evidence="1" id="KW-1133">Transmembrane helix</keyword>
<proteinExistence type="predicted"/>
<evidence type="ECO:0000313" key="2">
    <source>
        <dbReference type="Proteomes" id="UP000095287"/>
    </source>
</evidence>
<accession>A0A1I7YER4</accession>
<dbReference type="AlphaFoldDB" id="A0A1I7YER4"/>
<dbReference type="WBParaSite" id="L893_g15582.t1">
    <property type="protein sequence ID" value="L893_g15582.t1"/>
    <property type="gene ID" value="L893_g15582"/>
</dbReference>
<dbReference type="Pfam" id="PF10321">
    <property type="entry name" value="7TM_GPCR_Srt"/>
    <property type="match status" value="1"/>
</dbReference>
<dbReference type="Proteomes" id="UP000095287">
    <property type="component" value="Unplaced"/>
</dbReference>